<feature type="compositionally biased region" description="Polar residues" evidence="1">
    <location>
        <begin position="1"/>
        <end position="28"/>
    </location>
</feature>
<dbReference type="GeneID" id="39419897"/>
<feature type="region of interest" description="Disordered" evidence="1">
    <location>
        <begin position="1"/>
        <end position="30"/>
    </location>
</feature>
<dbReference type="EMBL" id="LR216287">
    <property type="protein sequence ID" value="VFJ12667.1"/>
    <property type="molecule type" value="Genomic_DNA"/>
</dbReference>
<dbReference type="Proteomes" id="UP000294299">
    <property type="component" value="Chromosome NFRAN"/>
</dbReference>
<sequence length="217" mass="25637">MSISNEATTNTKRENITASTPKPTNQTFGEGAQESILDIKKSKFNELVNWLRRWGFQVSDKTKENKIAGIEYQAEIRPQVPYSSGLCTPFYLEFQDDLEDGLIIRTIFELDKNIEIFLKSQNRAKDLELTYIEIERLVLPLRVSIIRDHPFIKLYKIIFFSNLDKQFFYECITDLMNSMSIIIGKWDEKYYQTRPAEKKMTIERKINDPELEKIFRK</sequence>
<accession>A0A484IAG0</accession>
<evidence type="ECO:0000313" key="3">
    <source>
        <dbReference type="Proteomes" id="UP000294299"/>
    </source>
</evidence>
<dbReference type="AlphaFoldDB" id="A0A484IAG0"/>
<name>A0A484IAG0_9ARCH</name>
<evidence type="ECO:0000313" key="2">
    <source>
        <dbReference type="EMBL" id="VFJ12667.1"/>
    </source>
</evidence>
<proteinExistence type="predicted"/>
<evidence type="ECO:0000256" key="1">
    <source>
        <dbReference type="SAM" id="MobiDB-lite"/>
    </source>
</evidence>
<dbReference type="OrthoDB" id="11416at2157"/>
<protein>
    <submittedName>
        <fullName evidence="2">Uncharacterized protein</fullName>
    </submittedName>
</protein>
<organism evidence="2 3">
    <name type="scientific">Candidatus Nitrosocosmicus franklandianus</name>
    <dbReference type="NCBI Taxonomy" id="1798806"/>
    <lineage>
        <taxon>Archaea</taxon>
        <taxon>Nitrososphaerota</taxon>
        <taxon>Nitrososphaeria</taxon>
        <taxon>Nitrososphaerales</taxon>
        <taxon>Nitrososphaeraceae</taxon>
        <taxon>Candidatus Nitrosocosmicus</taxon>
    </lineage>
</organism>
<dbReference type="RefSeq" id="WP_134482751.1">
    <property type="nucleotide sequence ID" value="NZ_LR216287.1"/>
</dbReference>
<dbReference type="KEGG" id="nfn:NFRAN_0346"/>
<gene>
    <name evidence="2" type="ORF">NFRAN_0346</name>
</gene>
<keyword evidence="3" id="KW-1185">Reference proteome</keyword>
<reference evidence="2 3" key="1">
    <citation type="submission" date="2019-02" db="EMBL/GenBank/DDBJ databases">
        <authorList>
            <person name="Lehtovirta-Morley E L."/>
        </authorList>
    </citation>
    <scope>NUCLEOTIDE SEQUENCE [LARGE SCALE GENOMIC DNA]</scope>
    <source>
        <strain evidence="2">NFRAN1</strain>
    </source>
</reference>